<name>A0A0H3ZQ07_VIBSP</name>
<reference evidence="1" key="1">
    <citation type="journal article" date="2015" name="MBio">
        <title>Eco-Evolutionary Dynamics of Episomes among Ecologically Cohesive Bacterial Populations.</title>
        <authorList>
            <person name="Xue H."/>
            <person name="Cordero O.X."/>
            <person name="Camas F.M."/>
            <person name="Trimble W."/>
            <person name="Meyer F."/>
            <person name="Guglielmini J."/>
            <person name="Rocha E.P."/>
            <person name="Polz M.F."/>
        </authorList>
    </citation>
    <scope>NUCLEOTIDE SEQUENCE</scope>
    <source>
        <strain evidence="1">5S_268</strain>
    </source>
</reference>
<accession>A0A0H3ZQ07</accession>
<dbReference type="EMBL" id="KP795585">
    <property type="protein sequence ID" value="AKN38443.1"/>
    <property type="molecule type" value="Genomic_DNA"/>
</dbReference>
<proteinExistence type="predicted"/>
<protein>
    <submittedName>
        <fullName evidence="1">Uncharacterized protein</fullName>
    </submittedName>
</protein>
<dbReference type="AlphaFoldDB" id="A0A0H3ZQ07"/>
<organism evidence="1">
    <name type="scientific">Vibrio splendidus</name>
    <dbReference type="NCBI Taxonomy" id="29497"/>
    <lineage>
        <taxon>Bacteria</taxon>
        <taxon>Pseudomonadati</taxon>
        <taxon>Pseudomonadota</taxon>
        <taxon>Gammaproteobacteria</taxon>
        <taxon>Vibrionales</taxon>
        <taxon>Vibrionaceae</taxon>
        <taxon>Vibrio</taxon>
    </lineage>
</organism>
<evidence type="ECO:0000313" key="1">
    <source>
        <dbReference type="EMBL" id="AKN38443.1"/>
    </source>
</evidence>
<sequence length="62" mass="7001">MMATLLIKRPTLFASLVLNRLAFVLFEELFWLSKAMETRLSHGIDECSKGDGLATPTKTCHF</sequence>